<gene>
    <name evidence="1" type="ORF">OB2597_00245</name>
</gene>
<dbReference type="EC" id="1.6.5.3" evidence="1"/>
<dbReference type="STRING" id="252305.OB2597_00245"/>
<protein>
    <submittedName>
        <fullName evidence="1">NADH dehydrogenase delta subunit</fullName>
        <ecNumber evidence="1">1.6.5.3</ecNumber>
    </submittedName>
</protein>
<dbReference type="OrthoDB" id="7451095at2"/>
<dbReference type="RefSeq" id="WP_009804303.1">
    <property type="nucleotide sequence ID" value="NZ_CH724131.1"/>
</dbReference>
<dbReference type="InterPro" id="IPR039437">
    <property type="entry name" value="FrzH/put_lumazine-bd"/>
</dbReference>
<keyword evidence="1" id="KW-0560">Oxidoreductase</keyword>
<dbReference type="AlphaFoldDB" id="A3U1L9"/>
<reference evidence="1 2" key="1">
    <citation type="journal article" date="2010" name="J. Bacteriol.">
        <title>Genome sequences of Oceanicola granulosus HTCC2516(T) and Oceanicola batsensis HTCC2597(TDelta).</title>
        <authorList>
            <person name="Thrash J.C."/>
            <person name="Cho J.C."/>
            <person name="Vergin K.L."/>
            <person name="Giovannoni S.J."/>
        </authorList>
    </citation>
    <scope>NUCLEOTIDE SEQUENCE [LARGE SCALE GENOMIC DNA]</scope>
    <source>
        <strain evidence="2">ATCC BAA-863 / DSM 15984 / KCTC 12145 / HTCC2597</strain>
    </source>
</reference>
<dbReference type="Pfam" id="PF12893">
    <property type="entry name" value="Lumazine_bd_2"/>
    <property type="match status" value="1"/>
</dbReference>
<dbReference type="HOGENOM" id="CLU_1935875_0_0_5"/>
<dbReference type="SUPFAM" id="SSF54427">
    <property type="entry name" value="NTF2-like"/>
    <property type="match status" value="1"/>
</dbReference>
<dbReference type="InterPro" id="IPR032710">
    <property type="entry name" value="NTF2-like_dom_sf"/>
</dbReference>
<dbReference type="Gene3D" id="3.10.450.50">
    <property type="match status" value="1"/>
</dbReference>
<dbReference type="GO" id="GO:0016491">
    <property type="term" value="F:oxidoreductase activity"/>
    <property type="evidence" value="ECO:0007669"/>
    <property type="project" value="UniProtKB-KW"/>
</dbReference>
<name>A3U1L9_PSEBH</name>
<dbReference type="Proteomes" id="UP000004318">
    <property type="component" value="Unassembled WGS sequence"/>
</dbReference>
<evidence type="ECO:0000313" key="2">
    <source>
        <dbReference type="Proteomes" id="UP000004318"/>
    </source>
</evidence>
<organism evidence="1 2">
    <name type="scientific">Pseudooceanicola batsensis (strain ATCC BAA-863 / DSM 15984 / KCTC 12145 / HTCC2597)</name>
    <name type="common">Oceanicola batsensis</name>
    <dbReference type="NCBI Taxonomy" id="252305"/>
    <lineage>
        <taxon>Bacteria</taxon>
        <taxon>Pseudomonadati</taxon>
        <taxon>Pseudomonadota</taxon>
        <taxon>Alphaproteobacteria</taxon>
        <taxon>Rhodobacterales</taxon>
        <taxon>Paracoccaceae</taxon>
        <taxon>Pseudooceanicola</taxon>
    </lineage>
</organism>
<keyword evidence="2" id="KW-1185">Reference proteome</keyword>
<dbReference type="EMBL" id="AAMO01000010">
    <property type="protein sequence ID" value="EAQ01800.1"/>
    <property type="molecule type" value="Genomic_DNA"/>
</dbReference>
<accession>A3U1L9</accession>
<sequence>MKDADLSAIEAEVREALGTYATALHTADAAALDTLCHEQFLMTCSENGQTGTLDKAAFVSRVGGRDAFAGDPDYSIAELRLAGPEMAHAEVVVAVPPRRFRDYLGFLRTDGGWQLVTKLYRVEDGPAMLG</sequence>
<comment type="caution">
    <text evidence="1">The sequence shown here is derived from an EMBL/GenBank/DDBJ whole genome shotgun (WGS) entry which is preliminary data.</text>
</comment>
<proteinExistence type="predicted"/>
<dbReference type="eggNOG" id="ENOG5033J4C">
    <property type="taxonomic scope" value="Bacteria"/>
</dbReference>
<evidence type="ECO:0000313" key="1">
    <source>
        <dbReference type="EMBL" id="EAQ01800.1"/>
    </source>
</evidence>